<protein>
    <recommendedName>
        <fullName evidence="7">Ig-like domain-containing protein</fullName>
    </recommendedName>
</protein>
<keyword evidence="4" id="KW-0325">Glycoprotein</keyword>
<feature type="transmembrane region" description="Helical" evidence="6">
    <location>
        <begin position="350"/>
        <end position="370"/>
    </location>
</feature>
<evidence type="ECO:0000256" key="1">
    <source>
        <dbReference type="ARBA" id="ARBA00004370"/>
    </source>
</evidence>
<dbReference type="Gene3D" id="2.60.40.10">
    <property type="entry name" value="Immunoglobulins"/>
    <property type="match status" value="2"/>
</dbReference>
<evidence type="ECO:0000313" key="9">
    <source>
        <dbReference type="Proteomes" id="UP000694549"/>
    </source>
</evidence>
<evidence type="ECO:0000256" key="2">
    <source>
        <dbReference type="ARBA" id="ARBA00022729"/>
    </source>
</evidence>
<dbReference type="CDD" id="cd00096">
    <property type="entry name" value="Ig"/>
    <property type="match status" value="1"/>
</dbReference>
<evidence type="ECO:0000259" key="7">
    <source>
        <dbReference type="PROSITE" id="PS50835"/>
    </source>
</evidence>
<dbReference type="Ensembl" id="ENSAZOT00000026137.1">
    <property type="protein sequence ID" value="ENSAZOP00000024350.1"/>
    <property type="gene ID" value="ENSAZOG00000015682.1"/>
</dbReference>
<dbReference type="PANTHER" id="PTHR12080">
    <property type="entry name" value="SIGNALING LYMPHOCYTIC ACTIVATION MOLECULE"/>
    <property type="match status" value="1"/>
</dbReference>
<dbReference type="InterPro" id="IPR003599">
    <property type="entry name" value="Ig_sub"/>
</dbReference>
<name>A0A8B9VH63_9AVES</name>
<reference evidence="8" key="2">
    <citation type="submission" date="2025-09" db="UniProtKB">
        <authorList>
            <consortium name="Ensembl"/>
        </authorList>
    </citation>
    <scope>IDENTIFICATION</scope>
</reference>
<evidence type="ECO:0000256" key="5">
    <source>
        <dbReference type="SAM" id="MobiDB-lite"/>
    </source>
</evidence>
<feature type="region of interest" description="Disordered" evidence="5">
    <location>
        <begin position="1"/>
        <end position="41"/>
    </location>
</feature>
<feature type="transmembrane region" description="Helical" evidence="6">
    <location>
        <begin position="275"/>
        <end position="297"/>
    </location>
</feature>
<organism evidence="8 9">
    <name type="scientific">Anas zonorhyncha</name>
    <name type="common">Eastern spot-billed duck</name>
    <dbReference type="NCBI Taxonomy" id="75864"/>
    <lineage>
        <taxon>Eukaryota</taxon>
        <taxon>Metazoa</taxon>
        <taxon>Chordata</taxon>
        <taxon>Craniata</taxon>
        <taxon>Vertebrata</taxon>
        <taxon>Euteleostomi</taxon>
        <taxon>Archelosauria</taxon>
        <taxon>Archosauria</taxon>
        <taxon>Dinosauria</taxon>
        <taxon>Saurischia</taxon>
        <taxon>Theropoda</taxon>
        <taxon>Coelurosauria</taxon>
        <taxon>Aves</taxon>
        <taxon>Neognathae</taxon>
        <taxon>Galloanserae</taxon>
        <taxon>Anseriformes</taxon>
        <taxon>Anatidae</taxon>
        <taxon>Anatinae</taxon>
        <taxon>Anas</taxon>
    </lineage>
</organism>
<proteinExistence type="predicted"/>
<dbReference type="AlphaFoldDB" id="A0A8B9VH63"/>
<comment type="subcellular location">
    <subcellularLocation>
        <location evidence="1">Membrane</location>
    </subcellularLocation>
</comment>
<keyword evidence="2" id="KW-0732">Signal</keyword>
<dbReference type="InterPro" id="IPR007110">
    <property type="entry name" value="Ig-like_dom"/>
</dbReference>
<feature type="transmembrane region" description="Helical" evidence="6">
    <location>
        <begin position="400"/>
        <end position="417"/>
    </location>
</feature>
<dbReference type="SUPFAM" id="SSF48726">
    <property type="entry name" value="Immunoglobulin"/>
    <property type="match status" value="1"/>
</dbReference>
<dbReference type="Proteomes" id="UP000694549">
    <property type="component" value="Unplaced"/>
</dbReference>
<reference evidence="8" key="1">
    <citation type="submission" date="2025-08" db="UniProtKB">
        <authorList>
            <consortium name="Ensembl"/>
        </authorList>
    </citation>
    <scope>IDENTIFICATION</scope>
</reference>
<sequence length="488" mass="52725">MLEAGTAAASRHARAGAAAGSRKPPRKEEKRQQERRGAISRETMQLHRPIELLGTSWMLLAGLLVPLQQAAEAEGALQRRVVVVGSSVLLAGPADAVHIHSARWEYLNGSVSRAVVQYDEGSHYVAIHPPYVGRALFHPPNGSLLLEDLQESDSGIYKMTINLAERESLKVLLDVLKPVSRPQLWSSGLVAKATGEVLCEVVEGRVDTITWKKDGQALPRGRGFHVSGSLSILHLRAVKKSDCGSYSCNASNGISWQETSLNVTVAGLSPPLKDVLRIAVVAVVFAAVSGWGLVFPVCQSEKLRISPSIAVILPEIVLVYVIVVTFLVATNVTFQPTKLIQLKSTTAQRTMGYTAPGGVLLVVLTSSFHIKNIHHRHGEKLLCNSPSTWPSRAGAAQRKCKRLLLFFRTISLFYMYARSHSVSLPFSFPSDRVFFCFFACLTSEDGCTAFVDVTALAVSTAAVSALPLLAIFLCCKCPSSASLSTSAV</sequence>
<dbReference type="SMART" id="SM00409">
    <property type="entry name" value="IG"/>
    <property type="match status" value="2"/>
</dbReference>
<feature type="transmembrane region" description="Helical" evidence="6">
    <location>
        <begin position="453"/>
        <end position="475"/>
    </location>
</feature>
<dbReference type="GO" id="GO:0005911">
    <property type="term" value="C:cell-cell junction"/>
    <property type="evidence" value="ECO:0007669"/>
    <property type="project" value="TreeGrafter"/>
</dbReference>
<dbReference type="GO" id="GO:0016020">
    <property type="term" value="C:membrane"/>
    <property type="evidence" value="ECO:0007669"/>
    <property type="project" value="UniProtKB-SubCell"/>
</dbReference>
<dbReference type="Pfam" id="PF13927">
    <property type="entry name" value="Ig_3"/>
    <property type="match status" value="1"/>
</dbReference>
<keyword evidence="3 6" id="KW-0472">Membrane</keyword>
<evidence type="ECO:0000256" key="6">
    <source>
        <dbReference type="SAM" id="Phobius"/>
    </source>
</evidence>
<feature type="compositionally biased region" description="Low complexity" evidence="5">
    <location>
        <begin position="1"/>
        <end position="22"/>
    </location>
</feature>
<keyword evidence="9" id="KW-1185">Reference proteome</keyword>
<evidence type="ECO:0000313" key="8">
    <source>
        <dbReference type="Ensembl" id="ENSAZOP00000024350.1"/>
    </source>
</evidence>
<dbReference type="InterPro" id="IPR015631">
    <property type="entry name" value="CD2/SLAM_rcpt"/>
</dbReference>
<dbReference type="InterPro" id="IPR013783">
    <property type="entry name" value="Ig-like_fold"/>
</dbReference>
<feature type="domain" description="Ig-like" evidence="7">
    <location>
        <begin position="178"/>
        <end position="264"/>
    </location>
</feature>
<feature type="transmembrane region" description="Helical" evidence="6">
    <location>
        <begin position="309"/>
        <end position="330"/>
    </location>
</feature>
<accession>A0A8B9VH63</accession>
<evidence type="ECO:0000256" key="4">
    <source>
        <dbReference type="ARBA" id="ARBA00023180"/>
    </source>
</evidence>
<keyword evidence="6" id="KW-1133">Transmembrane helix</keyword>
<feature type="compositionally biased region" description="Basic and acidic residues" evidence="5">
    <location>
        <begin position="26"/>
        <end position="41"/>
    </location>
</feature>
<dbReference type="InterPro" id="IPR036179">
    <property type="entry name" value="Ig-like_dom_sf"/>
</dbReference>
<dbReference type="PANTHER" id="PTHR12080:SF59">
    <property type="entry name" value="HEPATIC AND GLIAL CELL ADHESION MOLECULE"/>
    <property type="match status" value="1"/>
</dbReference>
<evidence type="ECO:0000256" key="3">
    <source>
        <dbReference type="ARBA" id="ARBA00023136"/>
    </source>
</evidence>
<dbReference type="PROSITE" id="PS50835">
    <property type="entry name" value="IG_LIKE"/>
    <property type="match status" value="1"/>
</dbReference>
<keyword evidence="6" id="KW-0812">Transmembrane</keyword>